<sequence length="609" mass="65339">MTFELASVLVLLIISLALFVLGKPRMDVVAVLLVIAMPFTGLISVSEALKGFSDPSVILIAALFVVGEALVRTGVTQWIGDQLSLRSGGSEAKMLVLLMLFAAGLSAFMSSTGVVAIFIPIVLSAARKVHIPPNRLMMSLSIAALISGMLTLVATPPNMVLNAELIRQGYDGFGFFDFSLFGVPVLVFAILYMLFMRRFLGPGKQASTSASLRPRFRDLLERFGLADRIARIAIPAASNITGHRLDELGLFGRDGVAIFALERRRRHGREFLLPQAHEQIVANDRLIVILSSPSFDLDGYIALHDLQRCASFENSTPLPNRDVGLVEAMVPPNSPLVGKSPVEANLRTISELSVLGICRSQQPVTGDVANTQLKAGDTLLLSGPWRTIQRLQEHRRDLVLLELPEEAEEYVPERKRAKTAIAVLAAMVLAMTFGVLPNAQIALITCIALGVFGCIDLPSAYRAINWQTLVLIAGMIPFALALERAGGVDLAAATVLDTFGESAPRVVLGTLFLVTMTLSLFMSNTATAVLMGPIALAIAKGMGASPEPFMMCVALAASTAFMTPVASPVNLLVLSPGGYRFVDFLKIGTPLALFTLLVAVGLLPIVYDF</sequence>
<feature type="transmembrane region" description="Helical" evidence="7">
    <location>
        <begin position="175"/>
        <end position="195"/>
    </location>
</feature>
<feature type="transmembrane region" description="Helical" evidence="7">
    <location>
        <begin position="28"/>
        <end position="45"/>
    </location>
</feature>
<keyword evidence="10" id="KW-1185">Reference proteome</keyword>
<organism evidence="9 10">
    <name type="scientific">Thioclava marina</name>
    <dbReference type="NCBI Taxonomy" id="1915077"/>
    <lineage>
        <taxon>Bacteria</taxon>
        <taxon>Pseudomonadati</taxon>
        <taxon>Pseudomonadota</taxon>
        <taxon>Alphaproteobacteria</taxon>
        <taxon>Rhodobacterales</taxon>
        <taxon>Paracoccaceae</taxon>
        <taxon>Thioclava</taxon>
    </lineage>
</organism>
<keyword evidence="5 7" id="KW-1133">Transmembrane helix</keyword>
<keyword evidence="4" id="KW-0677">Repeat</keyword>
<keyword evidence="3 7" id="KW-0812">Transmembrane</keyword>
<dbReference type="InterPro" id="IPR006037">
    <property type="entry name" value="RCK_C"/>
</dbReference>
<dbReference type="InterPro" id="IPR031312">
    <property type="entry name" value="Na/sul_symport_CS"/>
</dbReference>
<dbReference type="PROSITE" id="PS01271">
    <property type="entry name" value="NA_SULFATE"/>
    <property type="match status" value="1"/>
</dbReference>
<comment type="subcellular location">
    <subcellularLocation>
        <location evidence="1">Membrane</location>
        <topology evidence="1">Multi-pass membrane protein</topology>
    </subcellularLocation>
</comment>
<dbReference type="PANTHER" id="PTHR43652">
    <property type="entry name" value="BASIC AMINO ACID ANTIPORTER YFCC-RELATED"/>
    <property type="match status" value="1"/>
</dbReference>
<dbReference type="Pfam" id="PF02080">
    <property type="entry name" value="TrkA_C"/>
    <property type="match status" value="1"/>
</dbReference>
<dbReference type="PANTHER" id="PTHR43652:SF1">
    <property type="entry name" value="RESPONSE REGULATOR"/>
    <property type="match status" value="1"/>
</dbReference>
<evidence type="ECO:0000256" key="4">
    <source>
        <dbReference type="ARBA" id="ARBA00022737"/>
    </source>
</evidence>
<feature type="transmembrane region" description="Helical" evidence="7">
    <location>
        <begin position="506"/>
        <end position="536"/>
    </location>
</feature>
<dbReference type="EMBL" id="MPZS01000003">
    <property type="protein sequence ID" value="OOY11233.1"/>
    <property type="molecule type" value="Genomic_DNA"/>
</dbReference>
<evidence type="ECO:0000256" key="1">
    <source>
        <dbReference type="ARBA" id="ARBA00004141"/>
    </source>
</evidence>
<feature type="transmembrane region" description="Helical" evidence="7">
    <location>
        <begin position="468"/>
        <end position="486"/>
    </location>
</feature>
<gene>
    <name evidence="9" type="ORF">BMG00_16010</name>
</gene>
<evidence type="ECO:0000256" key="3">
    <source>
        <dbReference type="ARBA" id="ARBA00022692"/>
    </source>
</evidence>
<keyword evidence="2" id="KW-0813">Transport</keyword>
<comment type="caution">
    <text evidence="9">The sequence shown here is derived from an EMBL/GenBank/DDBJ whole genome shotgun (WGS) entry which is preliminary data.</text>
</comment>
<feature type="transmembrane region" description="Helical" evidence="7">
    <location>
        <begin position="419"/>
        <end position="436"/>
    </location>
</feature>
<feature type="transmembrane region" description="Helical" evidence="7">
    <location>
        <begin position="135"/>
        <end position="155"/>
    </location>
</feature>
<dbReference type="InterPro" id="IPR036721">
    <property type="entry name" value="RCK_C_sf"/>
</dbReference>
<protein>
    <submittedName>
        <fullName evidence="9">SLC13 family permease</fullName>
    </submittedName>
</protein>
<keyword evidence="6 7" id="KW-0472">Membrane</keyword>
<evidence type="ECO:0000259" key="8">
    <source>
        <dbReference type="PROSITE" id="PS51202"/>
    </source>
</evidence>
<dbReference type="RefSeq" id="WP_078575028.1">
    <property type="nucleotide sequence ID" value="NZ_MPZS01000003.1"/>
</dbReference>
<dbReference type="InterPro" id="IPR051679">
    <property type="entry name" value="DASS-Related_Transporters"/>
</dbReference>
<feature type="transmembrane region" description="Helical" evidence="7">
    <location>
        <begin position="95"/>
        <end position="123"/>
    </location>
</feature>
<feature type="domain" description="RCK C-terminal" evidence="8">
    <location>
        <begin position="313"/>
        <end position="397"/>
    </location>
</feature>
<feature type="domain" description="RCK C-terminal" evidence="8">
    <location>
        <begin position="217"/>
        <end position="306"/>
    </location>
</feature>
<dbReference type="Pfam" id="PF03600">
    <property type="entry name" value="CitMHS"/>
    <property type="match status" value="1"/>
</dbReference>
<evidence type="ECO:0000256" key="6">
    <source>
        <dbReference type="ARBA" id="ARBA00023136"/>
    </source>
</evidence>
<evidence type="ECO:0000313" key="9">
    <source>
        <dbReference type="EMBL" id="OOY11233.1"/>
    </source>
</evidence>
<reference evidence="9 10" key="1">
    <citation type="submission" date="2016-11" db="EMBL/GenBank/DDBJ databases">
        <title>A multilocus sequence analysis scheme for characterization of bacteria in the genus Thioclava.</title>
        <authorList>
            <person name="Liu Y."/>
            <person name="Shao Z."/>
        </authorList>
    </citation>
    <scope>NUCLEOTIDE SEQUENCE [LARGE SCALE GENOMIC DNA]</scope>
    <source>
        <strain evidence="9 10">11.10-0-13</strain>
    </source>
</reference>
<feature type="transmembrane region" description="Helical" evidence="7">
    <location>
        <begin position="587"/>
        <end position="607"/>
    </location>
</feature>
<feature type="transmembrane region" description="Helical" evidence="7">
    <location>
        <begin position="57"/>
        <end position="75"/>
    </location>
</feature>
<name>A0ABX3MI72_9RHOB</name>
<dbReference type="PROSITE" id="PS51202">
    <property type="entry name" value="RCK_C"/>
    <property type="match status" value="2"/>
</dbReference>
<feature type="transmembrane region" description="Helical" evidence="7">
    <location>
        <begin position="548"/>
        <end position="567"/>
    </location>
</feature>
<feature type="transmembrane region" description="Helical" evidence="7">
    <location>
        <begin position="5"/>
        <end position="22"/>
    </location>
</feature>
<evidence type="ECO:0000256" key="2">
    <source>
        <dbReference type="ARBA" id="ARBA00022448"/>
    </source>
</evidence>
<dbReference type="Proteomes" id="UP000242224">
    <property type="component" value="Unassembled WGS sequence"/>
</dbReference>
<evidence type="ECO:0000256" key="5">
    <source>
        <dbReference type="ARBA" id="ARBA00022989"/>
    </source>
</evidence>
<proteinExistence type="predicted"/>
<evidence type="ECO:0000256" key="7">
    <source>
        <dbReference type="SAM" id="Phobius"/>
    </source>
</evidence>
<accession>A0ABX3MI72</accession>
<dbReference type="Gene3D" id="3.30.70.1450">
    <property type="entry name" value="Regulator of K+ conductance, C-terminal domain"/>
    <property type="match status" value="2"/>
</dbReference>
<dbReference type="InterPro" id="IPR004680">
    <property type="entry name" value="Cit_transptr-like_dom"/>
</dbReference>
<evidence type="ECO:0000313" key="10">
    <source>
        <dbReference type="Proteomes" id="UP000242224"/>
    </source>
</evidence>
<dbReference type="SUPFAM" id="SSF116726">
    <property type="entry name" value="TrkA C-terminal domain-like"/>
    <property type="match status" value="2"/>
</dbReference>